<protein>
    <recommendedName>
        <fullName evidence="10 11">UDP-N-acetylmuramoyl-tripeptide--D-alanyl-D-alanine ligase</fullName>
        <ecNumber evidence="10 11">6.3.2.10</ecNumber>
    </recommendedName>
    <alternativeName>
        <fullName evidence="10">D-alanyl-D-alanine-adding enzyme</fullName>
    </alternativeName>
</protein>
<dbReference type="Pfam" id="PF01225">
    <property type="entry name" value="Mur_ligase"/>
    <property type="match status" value="1"/>
</dbReference>
<dbReference type="STRING" id="29563.SAMN02983006_00713"/>
<sequence>MKPLSIKKLTEYSQAELIQGDPEQKITRIVHDSREVKAGDLFIALVGKNDDGHKYLGDVIAQKAGAVIVDSRLKLSFPAGLAVLKVDNTTAALQKIAHNYRQQFANLKVVAITGSAGKTTTKDLTAAVLAEKFEVLKTAGNYNNQIGLPLTLLQLTGKEDFAVLEMGMSGLGEIALLAEIACPEIGVITNVGAAHLEQLGSLANIAKAKAELLAALPVTGTGVLNYDNKYCRQLGDDFKHEIVSFGFETDLGLDIEALDYKPNQAGTGIEFSVKYQNKIAKLTLNKPGRHNVYNALAAVAVGLKAGLNLSQIRQGLKKASFSELRLEILETSGQVKLINDSYNANPLSMQAAINVLSQSSAERRIAVLGSMLELGEQSSAAHFKLGQYLAKQPLAFLVTLGKKAAVIGDGAVKAGFSAEKVLNFSVQKELIIYLKKYLKTGDLVLIKGSRENKMEKIAEALLEGQKL</sequence>
<dbReference type="Pfam" id="PF08245">
    <property type="entry name" value="Mur_ligase_M"/>
    <property type="match status" value="1"/>
</dbReference>
<dbReference type="PANTHER" id="PTHR43024:SF1">
    <property type="entry name" value="UDP-N-ACETYLMURAMOYL-TRIPEPTIDE--D-ALANYL-D-ALANINE LIGASE"/>
    <property type="match status" value="1"/>
</dbReference>
<dbReference type="Proteomes" id="UP000199006">
    <property type="component" value="Unassembled WGS sequence"/>
</dbReference>
<dbReference type="GO" id="GO:0047480">
    <property type="term" value="F:UDP-N-acetylmuramoyl-tripeptide-D-alanyl-D-alanine ligase activity"/>
    <property type="evidence" value="ECO:0007669"/>
    <property type="project" value="UniProtKB-UniRule"/>
</dbReference>
<dbReference type="NCBIfam" id="TIGR01143">
    <property type="entry name" value="murF"/>
    <property type="match status" value="1"/>
</dbReference>
<feature type="domain" description="Mur ligase central" evidence="14">
    <location>
        <begin position="112"/>
        <end position="301"/>
    </location>
</feature>
<keyword evidence="6 10" id="KW-0133">Cell shape</keyword>
<dbReference type="Pfam" id="PF02875">
    <property type="entry name" value="Mur_ligase_C"/>
    <property type="match status" value="1"/>
</dbReference>
<dbReference type="InterPro" id="IPR004101">
    <property type="entry name" value="Mur_ligase_C"/>
</dbReference>
<comment type="similarity">
    <text evidence="10">Belongs to the MurCDEF family. MurF subfamily.</text>
</comment>
<keyword evidence="8 10" id="KW-0131">Cell cycle</keyword>
<keyword evidence="16" id="KW-1185">Reference proteome</keyword>
<evidence type="ECO:0000259" key="14">
    <source>
        <dbReference type="Pfam" id="PF08245"/>
    </source>
</evidence>
<evidence type="ECO:0000256" key="4">
    <source>
        <dbReference type="ARBA" id="ARBA00022741"/>
    </source>
</evidence>
<dbReference type="Gene3D" id="3.40.1190.10">
    <property type="entry name" value="Mur-like, catalytic domain"/>
    <property type="match status" value="1"/>
</dbReference>
<evidence type="ECO:0000259" key="13">
    <source>
        <dbReference type="Pfam" id="PF02875"/>
    </source>
</evidence>
<dbReference type="EMBL" id="FOTI01000006">
    <property type="protein sequence ID" value="SFL28451.1"/>
    <property type="molecule type" value="Genomic_DNA"/>
</dbReference>
<dbReference type="GO" id="GO:0005737">
    <property type="term" value="C:cytoplasm"/>
    <property type="evidence" value="ECO:0007669"/>
    <property type="project" value="UniProtKB-SubCell"/>
</dbReference>
<organism evidence="15 16">
    <name type="scientific">Halanaerobium salsuginis</name>
    <dbReference type="NCBI Taxonomy" id="29563"/>
    <lineage>
        <taxon>Bacteria</taxon>
        <taxon>Bacillati</taxon>
        <taxon>Bacillota</taxon>
        <taxon>Clostridia</taxon>
        <taxon>Halanaerobiales</taxon>
        <taxon>Halanaerobiaceae</taxon>
        <taxon>Halanaerobium</taxon>
    </lineage>
</organism>
<dbReference type="InterPro" id="IPR035911">
    <property type="entry name" value="MurE/MurF_N"/>
</dbReference>
<comment type="catalytic activity">
    <reaction evidence="10 11">
        <text>D-alanyl-D-alanine + UDP-N-acetyl-alpha-D-muramoyl-L-alanyl-gamma-D-glutamyl-meso-2,6-diaminopimelate + ATP = UDP-N-acetyl-alpha-D-muramoyl-L-alanyl-gamma-D-glutamyl-meso-2,6-diaminopimeloyl-D-alanyl-D-alanine + ADP + phosphate + H(+)</text>
        <dbReference type="Rhea" id="RHEA:28374"/>
        <dbReference type="ChEBI" id="CHEBI:15378"/>
        <dbReference type="ChEBI" id="CHEBI:30616"/>
        <dbReference type="ChEBI" id="CHEBI:43474"/>
        <dbReference type="ChEBI" id="CHEBI:57822"/>
        <dbReference type="ChEBI" id="CHEBI:61386"/>
        <dbReference type="ChEBI" id="CHEBI:83905"/>
        <dbReference type="ChEBI" id="CHEBI:456216"/>
        <dbReference type="EC" id="6.3.2.10"/>
    </reaction>
</comment>
<dbReference type="GO" id="GO:0005524">
    <property type="term" value="F:ATP binding"/>
    <property type="evidence" value="ECO:0007669"/>
    <property type="project" value="UniProtKB-UniRule"/>
</dbReference>
<accession>A0A1I4GGY5</accession>
<proteinExistence type="inferred from homology"/>
<dbReference type="Gene3D" id="3.40.1390.10">
    <property type="entry name" value="MurE/MurF, N-terminal domain"/>
    <property type="match status" value="1"/>
</dbReference>
<feature type="binding site" evidence="10">
    <location>
        <begin position="114"/>
        <end position="120"/>
    </location>
    <ligand>
        <name>ATP</name>
        <dbReference type="ChEBI" id="CHEBI:30616"/>
    </ligand>
</feature>
<evidence type="ECO:0000256" key="5">
    <source>
        <dbReference type="ARBA" id="ARBA00022840"/>
    </source>
</evidence>
<evidence type="ECO:0000256" key="11">
    <source>
        <dbReference type="RuleBase" id="RU004136"/>
    </source>
</evidence>
<feature type="domain" description="Mur ligase C-terminal" evidence="13">
    <location>
        <begin position="325"/>
        <end position="450"/>
    </location>
</feature>
<dbReference type="InterPro" id="IPR036565">
    <property type="entry name" value="Mur-like_cat_sf"/>
</dbReference>
<dbReference type="InterPro" id="IPR013221">
    <property type="entry name" value="Mur_ligase_cen"/>
</dbReference>
<dbReference type="PANTHER" id="PTHR43024">
    <property type="entry name" value="UDP-N-ACETYLMURAMOYL-TRIPEPTIDE--D-ALANYL-D-ALANINE LIGASE"/>
    <property type="match status" value="1"/>
</dbReference>
<dbReference type="GO" id="GO:0009252">
    <property type="term" value="P:peptidoglycan biosynthetic process"/>
    <property type="evidence" value="ECO:0007669"/>
    <property type="project" value="UniProtKB-UniRule"/>
</dbReference>
<dbReference type="GO" id="GO:0008766">
    <property type="term" value="F:UDP-N-acetylmuramoylalanyl-D-glutamyl-2,6-diaminopimelate-D-alanyl-D-alanine ligase activity"/>
    <property type="evidence" value="ECO:0007669"/>
    <property type="project" value="RHEA"/>
</dbReference>
<keyword evidence="4 10" id="KW-0547">Nucleotide-binding</keyword>
<dbReference type="InterPro" id="IPR051046">
    <property type="entry name" value="MurCDEF_CellWall_CoF430Synth"/>
</dbReference>
<evidence type="ECO:0000256" key="10">
    <source>
        <dbReference type="HAMAP-Rule" id="MF_02019"/>
    </source>
</evidence>
<keyword evidence="5 10" id="KW-0067">ATP-binding</keyword>
<evidence type="ECO:0000313" key="16">
    <source>
        <dbReference type="Proteomes" id="UP000199006"/>
    </source>
</evidence>
<keyword evidence="7 10" id="KW-0573">Peptidoglycan synthesis</keyword>
<evidence type="ECO:0000259" key="12">
    <source>
        <dbReference type="Pfam" id="PF01225"/>
    </source>
</evidence>
<keyword evidence="1 10" id="KW-0963">Cytoplasm</keyword>
<comment type="function">
    <text evidence="10 11">Involved in cell wall formation. Catalyzes the final step in the synthesis of UDP-N-acetylmuramoyl-pentapeptide, the precursor of murein.</text>
</comment>
<dbReference type="GO" id="GO:0051301">
    <property type="term" value="P:cell division"/>
    <property type="evidence" value="ECO:0007669"/>
    <property type="project" value="UniProtKB-KW"/>
</dbReference>
<dbReference type="HAMAP" id="MF_02019">
    <property type="entry name" value="MurF"/>
    <property type="match status" value="1"/>
</dbReference>
<dbReference type="InterPro" id="IPR005863">
    <property type="entry name" value="UDP-N-AcMur_synth"/>
</dbReference>
<evidence type="ECO:0000256" key="8">
    <source>
        <dbReference type="ARBA" id="ARBA00023306"/>
    </source>
</evidence>
<dbReference type="InterPro" id="IPR000713">
    <property type="entry name" value="Mur_ligase_N"/>
</dbReference>
<keyword evidence="9 10" id="KW-0961">Cell wall biogenesis/degradation</keyword>
<evidence type="ECO:0000256" key="6">
    <source>
        <dbReference type="ARBA" id="ARBA00022960"/>
    </source>
</evidence>
<gene>
    <name evidence="10" type="primary">murF</name>
    <name evidence="15" type="ORF">SAMN02983006_00713</name>
</gene>
<reference evidence="15 16" key="1">
    <citation type="submission" date="2016-10" db="EMBL/GenBank/DDBJ databases">
        <authorList>
            <person name="de Groot N.N."/>
        </authorList>
    </citation>
    <scope>NUCLEOTIDE SEQUENCE [LARGE SCALE GENOMIC DNA]</scope>
    <source>
        <strain evidence="15 16">ATCC 51327</strain>
    </source>
</reference>
<dbReference type="AlphaFoldDB" id="A0A1I4GGY5"/>
<dbReference type="Gene3D" id="3.90.190.20">
    <property type="entry name" value="Mur ligase, C-terminal domain"/>
    <property type="match status" value="1"/>
</dbReference>
<dbReference type="RefSeq" id="WP_089859779.1">
    <property type="nucleotide sequence ID" value="NZ_FOTI01000006.1"/>
</dbReference>
<name>A0A1I4GGY5_9FIRM</name>
<comment type="pathway">
    <text evidence="10 11">Cell wall biogenesis; peptidoglycan biosynthesis.</text>
</comment>
<dbReference type="EC" id="6.3.2.10" evidence="10 11"/>
<dbReference type="UniPathway" id="UPA00219"/>
<dbReference type="GO" id="GO:0008360">
    <property type="term" value="P:regulation of cell shape"/>
    <property type="evidence" value="ECO:0007669"/>
    <property type="project" value="UniProtKB-KW"/>
</dbReference>
<evidence type="ECO:0000256" key="7">
    <source>
        <dbReference type="ARBA" id="ARBA00022984"/>
    </source>
</evidence>
<dbReference type="SUPFAM" id="SSF53244">
    <property type="entry name" value="MurD-like peptide ligases, peptide-binding domain"/>
    <property type="match status" value="1"/>
</dbReference>
<comment type="subcellular location">
    <subcellularLocation>
        <location evidence="10 11">Cytoplasm</location>
    </subcellularLocation>
</comment>
<evidence type="ECO:0000256" key="2">
    <source>
        <dbReference type="ARBA" id="ARBA00022598"/>
    </source>
</evidence>
<dbReference type="SUPFAM" id="SSF53623">
    <property type="entry name" value="MurD-like peptide ligases, catalytic domain"/>
    <property type="match status" value="1"/>
</dbReference>
<feature type="domain" description="Mur ligase N-terminal catalytic" evidence="12">
    <location>
        <begin position="25"/>
        <end position="100"/>
    </location>
</feature>
<keyword evidence="3 10" id="KW-0132">Cell division</keyword>
<dbReference type="SUPFAM" id="SSF63418">
    <property type="entry name" value="MurE/MurF N-terminal domain"/>
    <property type="match status" value="1"/>
</dbReference>
<evidence type="ECO:0000256" key="3">
    <source>
        <dbReference type="ARBA" id="ARBA00022618"/>
    </source>
</evidence>
<dbReference type="OrthoDB" id="9801978at2"/>
<evidence type="ECO:0000256" key="1">
    <source>
        <dbReference type="ARBA" id="ARBA00022490"/>
    </source>
</evidence>
<keyword evidence="2 10" id="KW-0436">Ligase</keyword>
<dbReference type="InterPro" id="IPR036615">
    <property type="entry name" value="Mur_ligase_C_dom_sf"/>
</dbReference>
<evidence type="ECO:0000313" key="15">
    <source>
        <dbReference type="EMBL" id="SFL28451.1"/>
    </source>
</evidence>
<dbReference type="GO" id="GO:0071555">
    <property type="term" value="P:cell wall organization"/>
    <property type="evidence" value="ECO:0007669"/>
    <property type="project" value="UniProtKB-KW"/>
</dbReference>
<evidence type="ECO:0000256" key="9">
    <source>
        <dbReference type="ARBA" id="ARBA00023316"/>
    </source>
</evidence>